<dbReference type="EMBL" id="BRLH01000004">
    <property type="protein sequence ID" value="GKX56042.1"/>
    <property type="molecule type" value="Genomic_DNA"/>
</dbReference>
<comment type="caution">
    <text evidence="1">The sequence shown here is derived from an EMBL/GenBank/DDBJ whole genome shotgun (WGS) entry which is preliminary data.</text>
</comment>
<dbReference type="AlphaFoldDB" id="A0AAV5N6M7"/>
<evidence type="ECO:0000313" key="1">
    <source>
        <dbReference type="EMBL" id="GKX56042.1"/>
    </source>
</evidence>
<organism evidence="1 2">
    <name type="scientific">Leminorella grimontii</name>
    <dbReference type="NCBI Taxonomy" id="82981"/>
    <lineage>
        <taxon>Bacteria</taxon>
        <taxon>Pseudomonadati</taxon>
        <taxon>Pseudomonadota</taxon>
        <taxon>Gammaproteobacteria</taxon>
        <taxon>Enterobacterales</taxon>
        <taxon>Budviciaceae</taxon>
        <taxon>Leminorella</taxon>
    </lineage>
</organism>
<protein>
    <submittedName>
        <fullName evidence="1">Uncharacterized protein</fullName>
    </submittedName>
</protein>
<keyword evidence="2" id="KW-1185">Reference proteome</keyword>
<evidence type="ECO:0000313" key="2">
    <source>
        <dbReference type="Proteomes" id="UP001058124"/>
    </source>
</evidence>
<sequence>MAGSALYLVRYLIPIRKLEKRQATPFKEKSDLFINTSSSTYFEPLSKKPDLSDGYVFWRIVKPISRNNEPRNNQAIRHHLS</sequence>
<proteinExistence type="predicted"/>
<accession>A0AAV5N6M7</accession>
<gene>
    <name evidence="1" type="ORF">SOASR030_21540</name>
</gene>
<reference evidence="1" key="1">
    <citation type="submission" date="2022-06" db="EMBL/GenBank/DDBJ databases">
        <title>Draft genome sequences of Leminorella grimontii str. JCM5902.</title>
        <authorList>
            <person name="Wakabayashi Y."/>
            <person name="Kojima K."/>
        </authorList>
    </citation>
    <scope>NUCLEOTIDE SEQUENCE</scope>
    <source>
        <strain evidence="1">JCM 5902</strain>
    </source>
</reference>
<name>A0AAV5N6M7_9GAMM</name>
<dbReference type="Proteomes" id="UP001058124">
    <property type="component" value="Unassembled WGS sequence"/>
</dbReference>